<dbReference type="PANTHER" id="PTHR31099:SF40">
    <property type="entry name" value="BNAANNG04490D PROTEIN"/>
    <property type="match status" value="1"/>
</dbReference>
<dbReference type="EMBL" id="QGKY02002305">
    <property type="protein sequence ID" value="KAF2534791.1"/>
    <property type="molecule type" value="Genomic_DNA"/>
</dbReference>
<name>A0A8S9FNS5_BRACR</name>
<protein>
    <submittedName>
        <fullName evidence="1">Uncharacterized protein</fullName>
    </submittedName>
</protein>
<dbReference type="AlphaFoldDB" id="A0A8S9FNS5"/>
<proteinExistence type="predicted"/>
<organism evidence="1">
    <name type="scientific">Brassica cretica</name>
    <name type="common">Mustard</name>
    <dbReference type="NCBI Taxonomy" id="69181"/>
    <lineage>
        <taxon>Eukaryota</taxon>
        <taxon>Viridiplantae</taxon>
        <taxon>Streptophyta</taxon>
        <taxon>Embryophyta</taxon>
        <taxon>Tracheophyta</taxon>
        <taxon>Spermatophyta</taxon>
        <taxon>Magnoliopsida</taxon>
        <taxon>eudicotyledons</taxon>
        <taxon>Gunneridae</taxon>
        <taxon>Pentapetalae</taxon>
        <taxon>rosids</taxon>
        <taxon>malvids</taxon>
        <taxon>Brassicales</taxon>
        <taxon>Brassicaceae</taxon>
        <taxon>Brassiceae</taxon>
        <taxon>Brassica</taxon>
    </lineage>
</organism>
<gene>
    <name evidence="1" type="ORF">F2Q70_00029560</name>
</gene>
<accession>A0A8S9FNS5</accession>
<evidence type="ECO:0000313" key="1">
    <source>
        <dbReference type="EMBL" id="KAF2534791.1"/>
    </source>
</evidence>
<sequence>MAIQVLGELHGLSVGVHEILYSYYFAPLASKEGFYHLRSRDGAPLVEEPSRCVRGNHPFGDGWNSRYVFVKIQELPEGSVRIRRFYDISGDLVGTRRFSRLDPEVVNPKVSSLDPEIWNPEGPYSASLGNATTGTCLDFTFCRSEAGHYQVVPLLQGLARIGGVWRPDPAPCRRMLSAPRCPYRVLPTRGTVLCLSRQGYYRYLFGFHILPLRSWPLSSSYAVFYFCRKSLTGLEGAGVVPLLQGLARIGGVWRPDPAPCRRMLSAPRCPYRVLPTRVTELEPELGRYVATELEPKFGRYVATELF</sequence>
<reference evidence="1" key="1">
    <citation type="submission" date="2019-12" db="EMBL/GenBank/DDBJ databases">
        <title>Genome sequencing and annotation of Brassica cretica.</title>
        <authorList>
            <person name="Studholme D.J."/>
            <person name="Sarris P.F."/>
        </authorList>
    </citation>
    <scope>NUCLEOTIDE SEQUENCE</scope>
    <source>
        <strain evidence="1">PFS-102/07</strain>
        <tissue evidence="1">Leaf</tissue>
    </source>
</reference>
<comment type="caution">
    <text evidence="1">The sequence shown here is derived from an EMBL/GenBank/DDBJ whole genome shotgun (WGS) entry which is preliminary data.</text>
</comment>
<dbReference type="PANTHER" id="PTHR31099">
    <property type="entry name" value="OS06G0165300 PROTEIN"/>
    <property type="match status" value="1"/>
</dbReference>